<feature type="transmembrane region" description="Helical" evidence="2">
    <location>
        <begin position="530"/>
        <end position="551"/>
    </location>
</feature>
<evidence type="ECO:0000256" key="1">
    <source>
        <dbReference type="SAM" id="MobiDB-lite"/>
    </source>
</evidence>
<feature type="region of interest" description="Disordered" evidence="1">
    <location>
        <begin position="249"/>
        <end position="276"/>
    </location>
</feature>
<evidence type="ECO:0000259" key="3">
    <source>
        <dbReference type="Pfam" id="PF15281"/>
    </source>
</evidence>
<dbReference type="PANTHER" id="PTHR28581:SF1">
    <property type="entry name" value="CONSORTIN"/>
    <property type="match status" value="1"/>
</dbReference>
<evidence type="ECO:0000313" key="5">
    <source>
        <dbReference type="EMBL" id="KAI7805011.1"/>
    </source>
</evidence>
<dbReference type="InterPro" id="IPR042318">
    <property type="entry name" value="Consortin"/>
</dbReference>
<dbReference type="Pfam" id="PF15281">
    <property type="entry name" value="Consortin_C"/>
    <property type="match status" value="1"/>
</dbReference>
<keyword evidence="6" id="KW-1185">Reference proteome</keyword>
<feature type="domain" description="Consortin C-terminal" evidence="3">
    <location>
        <begin position="475"/>
        <end position="588"/>
    </location>
</feature>
<name>A0A9W7WMP1_TRIRA</name>
<sequence length="591" mass="64975">MDEGQWQSDGPVRRGGVTDPELLNDSESSRRPDGNQNQNRLVEESEEVEQGPRGRQRLLQHDNTNNNGDDEDYDSSKLDDDDEEEDNEDEEEEMDSTSGVYSPELDGHIRDSPTPSPSPTVSEGLVSPEGTLHKHVALPHGFMCSLAVTLQELGAQGDHPLLPQCLHQIAEAFMCEEDYERAVRFIQLERLYHERVLSNLTAIQEQWERSWSLIAGCQDIRESRNDLDAEQLEKLRHICRTHRQPAQSAEKCAVESKVQRNSAIREEPPEDLNSQQLSCSSGTVMEEHNTSEILAQQEVIQPDHRSSTAPQSQQSEHDPSLAPPPSSSSSAATDSSSSPACEEARSKEQSRSVEASHKDATTQPEHPPCESLMDAAQPGNVEVQQPQTDTGAMPEQTGDTVDTGQGIVETPGMQDGGGEREEVETLKLEETGDNQEVPENTPEFDSEEDGHGVESLDVTNVSTLDDIAKRIQVEEITPAAGLVSILKRRASLEGANSSAAAAPKPVSKRKVRFREPYEGLDHDEVGGDSWLLLLLLCLATVVISVGGTALYCTFGDAQSSVCTDFSHNMDFYIGRVQRGVDELKHWLSPSS</sequence>
<feature type="region of interest" description="Disordered" evidence="1">
    <location>
        <begin position="301"/>
        <end position="455"/>
    </location>
</feature>
<dbReference type="Proteomes" id="UP001059041">
    <property type="component" value="Linkage Group LG10"/>
</dbReference>
<feature type="compositionally biased region" description="Basic and acidic residues" evidence="1">
    <location>
        <begin position="252"/>
        <end position="267"/>
    </location>
</feature>
<protein>
    <submittedName>
        <fullName evidence="5">Consortin</fullName>
    </submittedName>
</protein>
<dbReference type="PANTHER" id="PTHR28581">
    <property type="entry name" value="CONSORTIN"/>
    <property type="match status" value="1"/>
</dbReference>
<dbReference type="EMBL" id="JAFHDT010000010">
    <property type="protein sequence ID" value="KAI7805011.1"/>
    <property type="molecule type" value="Genomic_DNA"/>
</dbReference>
<dbReference type="GO" id="GO:0071253">
    <property type="term" value="F:connexin binding"/>
    <property type="evidence" value="ECO:0007669"/>
    <property type="project" value="InterPro"/>
</dbReference>
<feature type="compositionally biased region" description="Low complexity" evidence="1">
    <location>
        <begin position="327"/>
        <end position="340"/>
    </location>
</feature>
<organism evidence="5 6">
    <name type="scientific">Triplophysa rosa</name>
    <name type="common">Cave loach</name>
    <dbReference type="NCBI Taxonomy" id="992332"/>
    <lineage>
        <taxon>Eukaryota</taxon>
        <taxon>Metazoa</taxon>
        <taxon>Chordata</taxon>
        <taxon>Craniata</taxon>
        <taxon>Vertebrata</taxon>
        <taxon>Euteleostomi</taxon>
        <taxon>Actinopterygii</taxon>
        <taxon>Neopterygii</taxon>
        <taxon>Teleostei</taxon>
        <taxon>Ostariophysi</taxon>
        <taxon>Cypriniformes</taxon>
        <taxon>Nemacheilidae</taxon>
        <taxon>Triplophysa</taxon>
    </lineage>
</organism>
<proteinExistence type="predicted"/>
<keyword evidence="2" id="KW-0812">Transmembrane</keyword>
<dbReference type="GO" id="GO:0005886">
    <property type="term" value="C:plasma membrane"/>
    <property type="evidence" value="ECO:0007669"/>
    <property type="project" value="TreeGrafter"/>
</dbReference>
<keyword evidence="2" id="KW-1133">Transmembrane helix</keyword>
<dbReference type="OrthoDB" id="9894200at2759"/>
<reference evidence="5" key="1">
    <citation type="submission" date="2021-02" db="EMBL/GenBank/DDBJ databases">
        <title>Comparative genomics reveals that relaxation of natural selection precedes convergent phenotypic evolution of cavefish.</title>
        <authorList>
            <person name="Peng Z."/>
        </authorList>
    </citation>
    <scope>NUCLEOTIDE SEQUENCE</scope>
    <source>
        <tissue evidence="5">Muscle</tissue>
    </source>
</reference>
<feature type="domain" description="Consortin N-terminal" evidence="4">
    <location>
        <begin position="158"/>
        <end position="209"/>
    </location>
</feature>
<accession>A0A9W7WMP1</accession>
<dbReference type="GO" id="GO:0042998">
    <property type="term" value="P:positive regulation of Golgi to plasma membrane protein transport"/>
    <property type="evidence" value="ECO:0007669"/>
    <property type="project" value="InterPro"/>
</dbReference>
<evidence type="ECO:0000259" key="4">
    <source>
        <dbReference type="Pfam" id="PF22883"/>
    </source>
</evidence>
<feature type="compositionally biased region" description="Basic and acidic residues" evidence="1">
    <location>
        <begin position="417"/>
        <end position="430"/>
    </location>
</feature>
<dbReference type="GO" id="GO:0030133">
    <property type="term" value="C:transport vesicle"/>
    <property type="evidence" value="ECO:0007669"/>
    <property type="project" value="TreeGrafter"/>
</dbReference>
<comment type="caution">
    <text evidence="5">The sequence shown here is derived from an EMBL/GenBank/DDBJ whole genome shotgun (WGS) entry which is preliminary data.</text>
</comment>
<feature type="region of interest" description="Disordered" evidence="1">
    <location>
        <begin position="1"/>
        <end position="126"/>
    </location>
</feature>
<evidence type="ECO:0000313" key="6">
    <source>
        <dbReference type="Proteomes" id="UP001059041"/>
    </source>
</evidence>
<feature type="compositionally biased region" description="Basic and acidic residues" evidence="1">
    <location>
        <begin position="342"/>
        <end position="360"/>
    </location>
</feature>
<keyword evidence="2" id="KW-0472">Membrane</keyword>
<feature type="compositionally biased region" description="Acidic residues" evidence="1">
    <location>
        <begin position="68"/>
        <end position="95"/>
    </location>
</feature>
<dbReference type="InterPro" id="IPR028129">
    <property type="entry name" value="Consortin_C"/>
</dbReference>
<dbReference type="Pfam" id="PF22883">
    <property type="entry name" value="Consortin_N"/>
    <property type="match status" value="1"/>
</dbReference>
<gene>
    <name evidence="5" type="ORF">IRJ41_024387</name>
</gene>
<dbReference type="AlphaFoldDB" id="A0A9W7WMP1"/>
<evidence type="ECO:0000256" key="2">
    <source>
        <dbReference type="SAM" id="Phobius"/>
    </source>
</evidence>
<dbReference type="InterPro" id="IPR054132">
    <property type="entry name" value="Consortin_N"/>
</dbReference>
<dbReference type="GO" id="GO:0005802">
    <property type="term" value="C:trans-Golgi network"/>
    <property type="evidence" value="ECO:0007669"/>
    <property type="project" value="InterPro"/>
</dbReference>